<keyword evidence="6 8" id="KW-0807">Transducer</keyword>
<evidence type="ECO:0000256" key="4">
    <source>
        <dbReference type="ARBA" id="ARBA00022989"/>
    </source>
</evidence>
<name>A0A9X2WFW1_9GAMM</name>
<sequence>MSLLNSLSIKTKILSLAGVAVIGFIVSILVNTNMNTANSERLQTIQKTFFPVVEISKANLVRLSRLEELFSTAVSTGEMDFVNAAEKVRKEVTDALAKLETIWPERAGEVQLTRDAFNAYFTAAKKLSAGMIDGTLEPSAMSSSINTMNKALVAARKLMQQYSEDGLQAFNDTVAKSNEAAQNALSIGLVVTLVTLVFLAFVAWSTSNSINTAVNSLLMSLKDIASGEGDLTQRISKSSNDEIGEVVDWFNQFIDKLHSSIGEVVATTRPLSGVSNDLGSLTSETSQITEQQNRATEEVSFVVDEMVASVKDVSTNASSAAQAAREADQAAKEGRTIVNDTVKSINALAGEVERASEVIRKLEADTANVGSILDVIKGIAEQTNLLALNAAIEAARAGEQGRGFAVVADEVRTLASRTQDSTQEIQAVIEELQSAARSAVDVMSSSKDRAKTSVSQAAKTDESLQAITSKVESITAMNSQIASATDRQEQAAHSIKDNVMGIKDTSATAMASMQKVAAASRSLTEIAHTLQRITGQFKV</sequence>
<dbReference type="InterPro" id="IPR003660">
    <property type="entry name" value="HAMP_dom"/>
</dbReference>
<evidence type="ECO:0000256" key="1">
    <source>
        <dbReference type="ARBA" id="ARBA00004429"/>
    </source>
</evidence>
<dbReference type="Pfam" id="PF00672">
    <property type="entry name" value="HAMP"/>
    <property type="match status" value="1"/>
</dbReference>
<comment type="subcellular location">
    <subcellularLocation>
        <location evidence="1">Cell inner membrane</location>
        <topology evidence="1">Multi-pass membrane protein</topology>
    </subcellularLocation>
</comment>
<dbReference type="PROSITE" id="PS50885">
    <property type="entry name" value="HAMP"/>
    <property type="match status" value="1"/>
</dbReference>
<keyword evidence="2" id="KW-0997">Cell inner membrane</keyword>
<protein>
    <submittedName>
        <fullName evidence="13">Methyl-accepting chemotaxis protein</fullName>
    </submittedName>
</protein>
<feature type="transmembrane region" description="Helical" evidence="9">
    <location>
        <begin position="184"/>
        <end position="204"/>
    </location>
</feature>
<dbReference type="Pfam" id="PF00015">
    <property type="entry name" value="MCPsignal"/>
    <property type="match status" value="1"/>
</dbReference>
<dbReference type="AlphaFoldDB" id="A0A9X2WFW1"/>
<evidence type="ECO:0000256" key="6">
    <source>
        <dbReference type="ARBA" id="ARBA00023224"/>
    </source>
</evidence>
<evidence type="ECO:0000256" key="5">
    <source>
        <dbReference type="ARBA" id="ARBA00023136"/>
    </source>
</evidence>
<dbReference type="PROSITE" id="PS50192">
    <property type="entry name" value="T_SNARE"/>
    <property type="match status" value="1"/>
</dbReference>
<evidence type="ECO:0000259" key="10">
    <source>
        <dbReference type="PROSITE" id="PS50111"/>
    </source>
</evidence>
<feature type="domain" description="T-SNARE coiled-coil homology" evidence="11">
    <location>
        <begin position="454"/>
        <end position="516"/>
    </location>
</feature>
<dbReference type="Proteomes" id="UP001147830">
    <property type="component" value="Unassembled WGS sequence"/>
</dbReference>
<evidence type="ECO:0000259" key="12">
    <source>
        <dbReference type="PROSITE" id="PS50885"/>
    </source>
</evidence>
<organism evidence="13 14">
    <name type="scientific">Thalassolituus pacificus</name>
    <dbReference type="NCBI Taxonomy" id="2975440"/>
    <lineage>
        <taxon>Bacteria</taxon>
        <taxon>Pseudomonadati</taxon>
        <taxon>Pseudomonadota</taxon>
        <taxon>Gammaproteobacteria</taxon>
        <taxon>Oceanospirillales</taxon>
        <taxon>Oceanospirillaceae</taxon>
        <taxon>Thalassolituus</taxon>
    </lineage>
</organism>
<dbReference type="PROSITE" id="PS50111">
    <property type="entry name" value="CHEMOTAXIS_TRANSDUC_2"/>
    <property type="match status" value="1"/>
</dbReference>
<evidence type="ECO:0000259" key="11">
    <source>
        <dbReference type="PROSITE" id="PS50192"/>
    </source>
</evidence>
<dbReference type="SMART" id="SM00304">
    <property type="entry name" value="HAMP"/>
    <property type="match status" value="1"/>
</dbReference>
<dbReference type="EMBL" id="JAOANI010000019">
    <property type="protein sequence ID" value="MCT7359706.1"/>
    <property type="molecule type" value="Genomic_DNA"/>
</dbReference>
<dbReference type="CDD" id="cd06225">
    <property type="entry name" value="HAMP"/>
    <property type="match status" value="1"/>
</dbReference>
<evidence type="ECO:0000256" key="7">
    <source>
        <dbReference type="ARBA" id="ARBA00029447"/>
    </source>
</evidence>
<accession>A0A9X2WFW1</accession>
<feature type="transmembrane region" description="Helical" evidence="9">
    <location>
        <begin position="12"/>
        <end position="31"/>
    </location>
</feature>
<dbReference type="InterPro" id="IPR004089">
    <property type="entry name" value="MCPsignal_dom"/>
</dbReference>
<dbReference type="PANTHER" id="PTHR32089">
    <property type="entry name" value="METHYL-ACCEPTING CHEMOTAXIS PROTEIN MCPB"/>
    <property type="match status" value="1"/>
</dbReference>
<dbReference type="RefSeq" id="WP_260976567.1">
    <property type="nucleotide sequence ID" value="NZ_JAOANI010000019.1"/>
</dbReference>
<dbReference type="GO" id="GO:0006935">
    <property type="term" value="P:chemotaxis"/>
    <property type="evidence" value="ECO:0007669"/>
    <property type="project" value="InterPro"/>
</dbReference>
<reference evidence="13" key="2">
    <citation type="submission" date="2022-08" db="EMBL/GenBank/DDBJ databases">
        <authorList>
            <person name="Dong C."/>
        </authorList>
    </citation>
    <scope>NUCLEOTIDE SEQUENCE</scope>
    <source>
        <strain evidence="13">59MF3M-4</strain>
    </source>
</reference>
<dbReference type="Gene3D" id="1.10.287.950">
    <property type="entry name" value="Methyl-accepting chemotaxis protein"/>
    <property type="match status" value="1"/>
</dbReference>
<keyword evidence="3 9" id="KW-0812">Transmembrane</keyword>
<evidence type="ECO:0000256" key="2">
    <source>
        <dbReference type="ARBA" id="ARBA00022519"/>
    </source>
</evidence>
<evidence type="ECO:0000256" key="9">
    <source>
        <dbReference type="SAM" id="Phobius"/>
    </source>
</evidence>
<dbReference type="InterPro" id="IPR004090">
    <property type="entry name" value="Chemotax_Me-accpt_rcpt"/>
</dbReference>
<dbReference type="PANTHER" id="PTHR32089:SF119">
    <property type="entry name" value="METHYL-ACCEPTING CHEMOTAXIS PROTEIN CTPL"/>
    <property type="match status" value="1"/>
</dbReference>
<evidence type="ECO:0000256" key="8">
    <source>
        <dbReference type="PROSITE-ProRule" id="PRU00284"/>
    </source>
</evidence>
<keyword evidence="4 9" id="KW-1133">Transmembrane helix</keyword>
<feature type="domain" description="HAMP" evidence="12">
    <location>
        <begin position="208"/>
        <end position="262"/>
    </location>
</feature>
<dbReference type="PRINTS" id="PR00260">
    <property type="entry name" value="CHEMTRNSDUCR"/>
</dbReference>
<comment type="similarity">
    <text evidence="7">Belongs to the methyl-accepting chemotaxis (MCP) protein family.</text>
</comment>
<gene>
    <name evidence="13" type="ORF">NYR02_11850</name>
</gene>
<evidence type="ECO:0000256" key="3">
    <source>
        <dbReference type="ARBA" id="ARBA00022692"/>
    </source>
</evidence>
<keyword evidence="5 9" id="KW-0472">Membrane</keyword>
<dbReference type="GO" id="GO:0004888">
    <property type="term" value="F:transmembrane signaling receptor activity"/>
    <property type="evidence" value="ECO:0007669"/>
    <property type="project" value="InterPro"/>
</dbReference>
<keyword evidence="2" id="KW-1003">Cell membrane</keyword>
<dbReference type="SMART" id="SM00283">
    <property type="entry name" value="MA"/>
    <property type="match status" value="1"/>
</dbReference>
<dbReference type="FunFam" id="1.10.287.950:FF:000001">
    <property type="entry name" value="Methyl-accepting chemotaxis sensory transducer"/>
    <property type="match status" value="1"/>
</dbReference>
<dbReference type="GO" id="GO:0005886">
    <property type="term" value="C:plasma membrane"/>
    <property type="evidence" value="ECO:0007669"/>
    <property type="project" value="UniProtKB-SubCell"/>
</dbReference>
<proteinExistence type="inferred from homology"/>
<feature type="domain" description="Methyl-accepting transducer" evidence="10">
    <location>
        <begin position="267"/>
        <end position="503"/>
    </location>
</feature>
<evidence type="ECO:0000313" key="14">
    <source>
        <dbReference type="Proteomes" id="UP001147830"/>
    </source>
</evidence>
<reference evidence="13" key="1">
    <citation type="journal article" date="2022" name="Front. Microbiol.">
        <title>Genome-based taxonomic rearrangement of Oceanobacter-related bacteria including the description of Thalassolituus hydrocarbonoclasticus sp. nov. and Thalassolituus pacificus sp. nov. and emended description of the genus Thalassolituus.</title>
        <authorList>
            <person name="Dong C."/>
            <person name="Wei L."/>
            <person name="Wang J."/>
            <person name="Lai Q."/>
            <person name="Huang Z."/>
            <person name="Shao Z."/>
        </authorList>
    </citation>
    <scope>NUCLEOTIDE SEQUENCE</scope>
    <source>
        <strain evidence="13">59MF3M-4</strain>
    </source>
</reference>
<dbReference type="SUPFAM" id="SSF58104">
    <property type="entry name" value="Methyl-accepting chemotaxis protein (MCP) signaling domain"/>
    <property type="match status" value="1"/>
</dbReference>
<comment type="caution">
    <text evidence="13">The sequence shown here is derived from an EMBL/GenBank/DDBJ whole genome shotgun (WGS) entry which is preliminary data.</text>
</comment>
<evidence type="ECO:0000313" key="13">
    <source>
        <dbReference type="EMBL" id="MCT7359706.1"/>
    </source>
</evidence>
<keyword evidence="14" id="KW-1185">Reference proteome</keyword>
<dbReference type="CDD" id="cd11386">
    <property type="entry name" value="MCP_signal"/>
    <property type="match status" value="1"/>
</dbReference>
<dbReference type="InterPro" id="IPR000727">
    <property type="entry name" value="T_SNARE_dom"/>
</dbReference>
<dbReference type="GO" id="GO:0007165">
    <property type="term" value="P:signal transduction"/>
    <property type="evidence" value="ECO:0007669"/>
    <property type="project" value="UniProtKB-KW"/>
</dbReference>